<keyword evidence="6" id="KW-1133">Transmembrane helix</keyword>
<sequence>MYPQHWRWKALKRLFRRRLCWIILFFTAFLLLYAQLTSHGSSAEDDDESSPLVPVDVGSHSPSLTWKNCSHFSAACFNVYRCNARANDLVSVHWPPTASLFSHGRALHLPSSRAFHRTRRMILKSQYYAELPVDACVFVPPVDLLFGNASSARSASLALSASPLWNDGENHLIFSARQKLPFDVASGRLHVGFRYRTACSPRGWKKAESSSLQSTRTRPVILSILVSADNAAAFQHLQKSHPGRVRVHCMCNGNNDQSPDGCLRTVDLDLTTSRFCFAFGPLLTVLLGELLLAGCIPVVPFDSDLVLPFDEVLDWSRSVLRIHLPVSPETVTDLEKLPARDIAVMRTSAWFFWDRYFRSWDVIVTTALQVLSSRIFPKTARTYDEWNQPAEETEPPVFLPGVLAKSVGFTAVILTYDRQDSLLQLISLLGRCPSLAKVVIVWNNQDKAPPFDDAWPVIPQPVRVLRMKKNVLSNRFVPYAEIDTEAVFSLDDDILMLTPDEIEFGFQVWLENWDRLVGFPSRLHVFNTSSNIWEYNSEWGSTLSMVLTGAAFFNKAYSRYYTQSLPRTIRDYVDTHVNCEDLAMNFLIANMTKKGPIKVGPRKKFRCPNCSNQDMLSADSGHLMERSQCIGYFAEAFGFMPLVSVQYRADTTLYKEDASGEEARYPNIGSL</sequence>
<dbReference type="GO" id="GO:0015012">
    <property type="term" value="P:heparan sulfate proteoglycan biosynthetic process"/>
    <property type="evidence" value="ECO:0007669"/>
    <property type="project" value="UniProtKB-ARBA"/>
</dbReference>
<dbReference type="SUPFAM" id="SSF53448">
    <property type="entry name" value="Nucleotide-diphospho-sugar transferases"/>
    <property type="match status" value="1"/>
</dbReference>
<dbReference type="InterPro" id="IPR040911">
    <property type="entry name" value="Exostosin_GT47"/>
</dbReference>
<dbReference type="PANTHER" id="PTHR48261">
    <property type="entry name" value="ACETYLGLUCOSAMINYLTRANSFERASE"/>
    <property type="match status" value="1"/>
</dbReference>
<proteinExistence type="inferred from homology"/>
<evidence type="ECO:0000256" key="5">
    <source>
        <dbReference type="ARBA" id="ARBA00022824"/>
    </source>
</evidence>
<dbReference type="AlphaFoldDB" id="A0A1W0X4J1"/>
<evidence type="ECO:0000256" key="8">
    <source>
        <dbReference type="ARBA" id="ARBA00023157"/>
    </source>
</evidence>
<accession>A0A1W0X4J1</accession>
<keyword evidence="12" id="KW-1185">Reference proteome</keyword>
<evidence type="ECO:0000313" key="11">
    <source>
        <dbReference type="EMBL" id="OQV22477.1"/>
    </source>
</evidence>
<feature type="domain" description="Glycosyl transferase 64" evidence="10">
    <location>
        <begin position="409"/>
        <end position="654"/>
    </location>
</feature>
<keyword evidence="7" id="KW-0472">Membrane</keyword>
<evidence type="ECO:0000256" key="6">
    <source>
        <dbReference type="ARBA" id="ARBA00022989"/>
    </source>
</evidence>
<evidence type="ECO:0000256" key="2">
    <source>
        <dbReference type="ARBA" id="ARBA00010271"/>
    </source>
</evidence>
<dbReference type="GO" id="GO:0016757">
    <property type="term" value="F:glycosyltransferase activity"/>
    <property type="evidence" value="ECO:0007669"/>
    <property type="project" value="InterPro"/>
</dbReference>
<feature type="domain" description="Exostosin GT47" evidence="9">
    <location>
        <begin position="115"/>
        <end position="331"/>
    </location>
</feature>
<reference evidence="12" key="1">
    <citation type="submission" date="2017-01" db="EMBL/GenBank/DDBJ databases">
        <title>Comparative genomics of anhydrobiosis in the tardigrade Hypsibius dujardini.</title>
        <authorList>
            <person name="Yoshida Y."/>
            <person name="Koutsovoulos G."/>
            <person name="Laetsch D."/>
            <person name="Stevens L."/>
            <person name="Kumar S."/>
            <person name="Horikawa D."/>
            <person name="Ishino K."/>
            <person name="Komine S."/>
            <person name="Tomita M."/>
            <person name="Blaxter M."/>
            <person name="Arakawa K."/>
        </authorList>
    </citation>
    <scope>NUCLEOTIDE SEQUENCE [LARGE SCALE GENOMIC DNA]</scope>
    <source>
        <strain evidence="12">Z151</strain>
    </source>
</reference>
<evidence type="ECO:0000259" key="9">
    <source>
        <dbReference type="Pfam" id="PF03016"/>
    </source>
</evidence>
<evidence type="ECO:0000256" key="3">
    <source>
        <dbReference type="ARBA" id="ARBA00022679"/>
    </source>
</evidence>
<evidence type="ECO:0000313" key="12">
    <source>
        <dbReference type="Proteomes" id="UP000192578"/>
    </source>
</evidence>
<dbReference type="GO" id="GO:0005789">
    <property type="term" value="C:endoplasmic reticulum membrane"/>
    <property type="evidence" value="ECO:0007669"/>
    <property type="project" value="UniProtKB-SubCell"/>
</dbReference>
<dbReference type="Proteomes" id="UP000192578">
    <property type="component" value="Unassembled WGS sequence"/>
</dbReference>
<evidence type="ECO:0000259" key="10">
    <source>
        <dbReference type="Pfam" id="PF09258"/>
    </source>
</evidence>
<evidence type="ECO:0000256" key="1">
    <source>
        <dbReference type="ARBA" id="ARBA00004648"/>
    </source>
</evidence>
<keyword evidence="5" id="KW-0256">Endoplasmic reticulum</keyword>
<keyword evidence="8" id="KW-1015">Disulfide bond</keyword>
<protein>
    <submittedName>
        <fullName evidence="11">Exostosin-2</fullName>
    </submittedName>
</protein>
<organism evidence="11 12">
    <name type="scientific">Hypsibius exemplaris</name>
    <name type="common">Freshwater tardigrade</name>
    <dbReference type="NCBI Taxonomy" id="2072580"/>
    <lineage>
        <taxon>Eukaryota</taxon>
        <taxon>Metazoa</taxon>
        <taxon>Ecdysozoa</taxon>
        <taxon>Tardigrada</taxon>
        <taxon>Eutardigrada</taxon>
        <taxon>Parachela</taxon>
        <taxon>Hypsibioidea</taxon>
        <taxon>Hypsibiidae</taxon>
        <taxon>Hypsibius</taxon>
    </lineage>
</organism>
<dbReference type="InterPro" id="IPR015338">
    <property type="entry name" value="GT64_dom"/>
</dbReference>
<dbReference type="InterPro" id="IPR004263">
    <property type="entry name" value="Exostosin"/>
</dbReference>
<dbReference type="EMBL" id="MTYJ01000017">
    <property type="protein sequence ID" value="OQV22477.1"/>
    <property type="molecule type" value="Genomic_DNA"/>
</dbReference>
<keyword evidence="3" id="KW-0808">Transferase</keyword>
<evidence type="ECO:0000256" key="4">
    <source>
        <dbReference type="ARBA" id="ARBA00022692"/>
    </source>
</evidence>
<comment type="caution">
    <text evidence="11">The sequence shown here is derived from an EMBL/GenBank/DDBJ whole genome shotgun (WGS) entry which is preliminary data.</text>
</comment>
<dbReference type="OrthoDB" id="5954868at2759"/>
<evidence type="ECO:0000256" key="7">
    <source>
        <dbReference type="ARBA" id="ARBA00023136"/>
    </source>
</evidence>
<gene>
    <name evidence="11" type="ORF">BV898_03650</name>
</gene>
<dbReference type="Pfam" id="PF03016">
    <property type="entry name" value="Exostosin_GT47"/>
    <property type="match status" value="1"/>
</dbReference>
<comment type="similarity">
    <text evidence="2">Belongs to the glycosyltransferase 47 family.</text>
</comment>
<dbReference type="Gene3D" id="3.90.550.10">
    <property type="entry name" value="Spore Coat Polysaccharide Biosynthesis Protein SpsA, Chain A"/>
    <property type="match status" value="1"/>
</dbReference>
<dbReference type="Pfam" id="PF09258">
    <property type="entry name" value="Glyco_transf_64"/>
    <property type="match status" value="1"/>
</dbReference>
<keyword evidence="4" id="KW-0812">Transmembrane</keyword>
<dbReference type="InterPro" id="IPR029044">
    <property type="entry name" value="Nucleotide-diphossugar_trans"/>
</dbReference>
<dbReference type="PANTHER" id="PTHR48261:SF2">
    <property type="entry name" value="ACETYLGLUCOSAMINYLTRANSFERASE"/>
    <property type="match status" value="1"/>
</dbReference>
<name>A0A1W0X4J1_HYPEX</name>
<comment type="subcellular location">
    <subcellularLocation>
        <location evidence="1">Endoplasmic reticulum membrane</location>
        <topology evidence="1">Single-pass type II membrane protein</topology>
    </subcellularLocation>
</comment>